<name>S3HFV1_9HYPH</name>
<dbReference type="STRING" id="990285.RGCCGE502_17660"/>
<dbReference type="EMBL" id="AEYE02000020">
    <property type="protein sequence ID" value="EPE96950.1"/>
    <property type="molecule type" value="Genomic_DNA"/>
</dbReference>
<dbReference type="Pfam" id="PF20254">
    <property type="entry name" value="DMFA2_C"/>
    <property type="match status" value="1"/>
</dbReference>
<protein>
    <recommendedName>
        <fullName evidence="1">N,N-dimethylformamidase beta subunit-like C-terminal domain-containing protein</fullName>
    </recommendedName>
</protein>
<comment type="caution">
    <text evidence="2">The sequence shown here is derived from an EMBL/GenBank/DDBJ whole genome shotgun (WGS) entry which is preliminary data.</text>
</comment>
<dbReference type="InterPro" id="IPR046540">
    <property type="entry name" value="DMFA2_C"/>
</dbReference>
<sequence>MAAVGYLEPWSVRAGSSMACYVSCADATAGAFVVTLDRDENEQQDWPIARQTPSFGIREYHLGSWVEVPLSHIGQEFDLDVEILFTSNTDVKPVISWPGFMLTIGGDGRLRANDKDIARIANEKWYCLSLYFNAGELTCRLHSHNGEREIEGRIFGLSKPDTIHIGAEASHKQPTLNARIAWINLEAASGTVKWRFPARGPVEKLKPVDGDGPELRILNGPTFAVASPRFTGEVHDPRVNSGHFDAIHLHDDDFAGFDWAADLVISVPADARPGVYAVAIETEKGVEKLPFFVRPQVTMATVALLLPTATYLAYADEQLPPERYPWHGNDRAHLFAIDNNFLSLYDVHSDMSGVSLTSSRRPRATLRDDYHYPLSNSPHLLSVDLKLLKFLARHGIDVDILTDHDLHDGGRSAIAPYRLLLTGSHPEYWSSSMMDGLKDYLTSGGSLAYLGGNGFYWVVAFQGDKMELRRGKNEIWSGRPGELHLAMTGEPGGNWEDRGLNHPQALVGVTYVIMGFGKSRPYRRLTDSHHGAYAWLFAGVLSETFGAEGSVLGGAAGYEIDAVIRSEETPKNLVRLAVADGFDDSFQVRPDLWVADGEPERTALRRADMTIYQHEGGGLVFSTGSVAWIGALPGPSEDNDVGRIVLNLLGRFGRE</sequence>
<evidence type="ECO:0000259" key="1">
    <source>
        <dbReference type="Pfam" id="PF20254"/>
    </source>
</evidence>
<dbReference type="AlphaFoldDB" id="S3HFV1"/>
<feature type="domain" description="N,N-dimethylformamidase beta subunit-like C-terminal" evidence="1">
    <location>
        <begin position="245"/>
        <end position="633"/>
    </location>
</feature>
<proteinExistence type="predicted"/>
<gene>
    <name evidence="2" type="ORF">RGCCGE502_17660</name>
</gene>
<reference evidence="2 3" key="1">
    <citation type="journal article" date="2012" name="J. Bacteriol.">
        <title>Genome sequence of Rhizobium grahamii CCGE502, a broad-host-range symbiont with low nodulation competitiveness in Phaseolus vulgaris.</title>
        <authorList>
            <person name="Althabegoiti M.J."/>
            <person name="Lozano L."/>
            <person name="Torres-Tejerizo G."/>
            <person name="Ormeno-Orrillo E."/>
            <person name="Rogel M.A."/>
            <person name="Gonzalez V."/>
            <person name="Martinez-Romero E."/>
        </authorList>
    </citation>
    <scope>NUCLEOTIDE SEQUENCE [LARGE SCALE GENOMIC DNA]</scope>
    <source>
        <strain evidence="2 3">CCGE 502</strain>
    </source>
</reference>
<accession>S3HFV1</accession>
<organism evidence="2 3">
    <name type="scientific">Rhizobium grahamii CCGE 502</name>
    <dbReference type="NCBI Taxonomy" id="990285"/>
    <lineage>
        <taxon>Bacteria</taxon>
        <taxon>Pseudomonadati</taxon>
        <taxon>Pseudomonadota</taxon>
        <taxon>Alphaproteobacteria</taxon>
        <taxon>Hyphomicrobiales</taxon>
        <taxon>Rhizobiaceae</taxon>
        <taxon>Rhizobium/Agrobacterium group</taxon>
        <taxon>Rhizobium</taxon>
    </lineage>
</organism>
<dbReference type="eggNOG" id="COG3391">
    <property type="taxonomic scope" value="Bacteria"/>
</dbReference>
<dbReference type="HOGENOM" id="CLU_013754_0_0_5"/>
<keyword evidence="3" id="KW-1185">Reference proteome</keyword>
<evidence type="ECO:0000313" key="2">
    <source>
        <dbReference type="EMBL" id="EPE96950.1"/>
    </source>
</evidence>
<evidence type="ECO:0000313" key="3">
    <source>
        <dbReference type="Proteomes" id="UP000014411"/>
    </source>
</evidence>
<dbReference type="Proteomes" id="UP000014411">
    <property type="component" value="Unassembled WGS sequence"/>
</dbReference>